<keyword evidence="2" id="KW-1185">Reference proteome</keyword>
<dbReference type="Proteomes" id="UP000829291">
    <property type="component" value="Chromosome 6"/>
</dbReference>
<dbReference type="InterPro" id="IPR004119">
    <property type="entry name" value="EcKL"/>
</dbReference>
<dbReference type="Gene3D" id="3.90.1200.10">
    <property type="match status" value="1"/>
</dbReference>
<name>A0ABM3GH15_NEOLC</name>
<accession>A0ABM3GH15</accession>
<dbReference type="InterPro" id="IPR011009">
    <property type="entry name" value="Kinase-like_dom_sf"/>
</dbReference>
<evidence type="ECO:0000259" key="1">
    <source>
        <dbReference type="SMART" id="SM00587"/>
    </source>
</evidence>
<evidence type="ECO:0000313" key="3">
    <source>
        <dbReference type="RefSeq" id="XP_046599561.1"/>
    </source>
</evidence>
<dbReference type="GeneID" id="107221775"/>
<dbReference type="PANTHER" id="PTHR11012">
    <property type="entry name" value="PROTEIN KINASE-LIKE DOMAIN-CONTAINING"/>
    <property type="match status" value="1"/>
</dbReference>
<proteinExistence type="predicted"/>
<evidence type="ECO:0000313" key="2">
    <source>
        <dbReference type="Proteomes" id="UP000829291"/>
    </source>
</evidence>
<reference evidence="3" key="1">
    <citation type="submission" date="2025-08" db="UniProtKB">
        <authorList>
            <consortium name="RefSeq"/>
        </authorList>
    </citation>
    <scope>IDENTIFICATION</scope>
    <source>
        <tissue evidence="3">Thorax and Abdomen</tissue>
    </source>
</reference>
<sequence length="418" mass="48122">MAQNNPRWFDVCFMQKILQQIEKDESIKICGITEQPITSVGENYAGELHRVSVEFTRVGGKHRVQEKRFFIAKVVPAIPWYEKLISVGGHFNTESLMMTDTLPKMNHALVKLGIAPLSAQCLYAQLAKPTHLLIEDLSPRGFRTADRLNGLDLEHCILAMRGLAVFHATSVAVEEKLFLTFFERKYPRTVTSYKKGLFYKDHPLWLTSFFNLGTKCLATEIAKWPEINPRISEKMHKLSEVAFKKGCKAARCQKDDFNVLNHGDCWTNNMMFRYDDQGKPNLHIFVDFQLCVYGSPAVDILHFLATSPSNDVRKDHRKLLLHEYHDTLTITMAKFKCEVKPPSFNRLREVLKERAFLEALISFTILPITISDQTTVKPLNELIEPNGEYENPSYQGNRFRKLMTTYLPLYDKMGLLQP</sequence>
<dbReference type="SMART" id="SM00587">
    <property type="entry name" value="CHK"/>
    <property type="match status" value="1"/>
</dbReference>
<feature type="domain" description="CHK kinase-like" evidence="1">
    <location>
        <begin position="132"/>
        <end position="334"/>
    </location>
</feature>
<organism evidence="2 3">
    <name type="scientific">Neodiprion lecontei</name>
    <name type="common">Redheaded pine sawfly</name>
    <dbReference type="NCBI Taxonomy" id="441921"/>
    <lineage>
        <taxon>Eukaryota</taxon>
        <taxon>Metazoa</taxon>
        <taxon>Ecdysozoa</taxon>
        <taxon>Arthropoda</taxon>
        <taxon>Hexapoda</taxon>
        <taxon>Insecta</taxon>
        <taxon>Pterygota</taxon>
        <taxon>Neoptera</taxon>
        <taxon>Endopterygota</taxon>
        <taxon>Hymenoptera</taxon>
        <taxon>Tenthredinoidea</taxon>
        <taxon>Diprionidae</taxon>
        <taxon>Diprioninae</taxon>
        <taxon>Neodiprion</taxon>
    </lineage>
</organism>
<dbReference type="RefSeq" id="XP_046599561.1">
    <property type="nucleotide sequence ID" value="XM_046743605.1"/>
</dbReference>
<dbReference type="InterPro" id="IPR015897">
    <property type="entry name" value="CHK_kinase-like"/>
</dbReference>
<dbReference type="SUPFAM" id="SSF56112">
    <property type="entry name" value="Protein kinase-like (PK-like)"/>
    <property type="match status" value="1"/>
</dbReference>
<gene>
    <name evidence="3" type="primary">LOC107221775</name>
</gene>
<dbReference type="Pfam" id="PF02958">
    <property type="entry name" value="EcKL"/>
    <property type="match status" value="1"/>
</dbReference>
<protein>
    <submittedName>
        <fullName evidence="3">Uncharacterized protein LOC107221775 isoform X1</fullName>
    </submittedName>
</protein>
<dbReference type="PANTHER" id="PTHR11012:SF56">
    <property type="entry name" value="CHK KINASE-LIKE DOMAIN-CONTAINING PROTEIN-RELATED"/>
    <property type="match status" value="1"/>
</dbReference>